<dbReference type="PANTHER" id="PTHR30349:SF64">
    <property type="entry name" value="PROPHAGE INTEGRASE INTD-RELATED"/>
    <property type="match status" value="1"/>
</dbReference>
<accession>A0A9D9GXT5</accession>
<name>A0A9D9GXT5_9BACT</name>
<keyword evidence="2" id="KW-0229">DNA integration</keyword>
<proteinExistence type="inferred from homology"/>
<reference evidence="7" key="1">
    <citation type="submission" date="2020-10" db="EMBL/GenBank/DDBJ databases">
        <authorList>
            <person name="Gilroy R."/>
        </authorList>
    </citation>
    <scope>NUCLEOTIDE SEQUENCE</scope>
    <source>
        <strain evidence="7">15467</strain>
    </source>
</reference>
<feature type="domain" description="Core-binding (CB)" evidence="6">
    <location>
        <begin position="23"/>
        <end position="102"/>
    </location>
</feature>
<dbReference type="PROSITE" id="PS51900">
    <property type="entry name" value="CB"/>
    <property type="match status" value="1"/>
</dbReference>
<dbReference type="GO" id="GO:0003677">
    <property type="term" value="F:DNA binding"/>
    <property type="evidence" value="ECO:0007669"/>
    <property type="project" value="UniProtKB-UniRule"/>
</dbReference>
<dbReference type="Proteomes" id="UP000823635">
    <property type="component" value="Unassembled WGS sequence"/>
</dbReference>
<evidence type="ECO:0000256" key="1">
    <source>
        <dbReference type="ARBA" id="ARBA00008857"/>
    </source>
</evidence>
<protein>
    <submittedName>
        <fullName evidence="7">Site-specific integrase</fullName>
    </submittedName>
</protein>
<dbReference type="InterPro" id="IPR050090">
    <property type="entry name" value="Tyrosine_recombinase_XerCD"/>
</dbReference>
<dbReference type="InterPro" id="IPR002104">
    <property type="entry name" value="Integrase_catalytic"/>
</dbReference>
<dbReference type="SUPFAM" id="SSF56349">
    <property type="entry name" value="DNA breaking-rejoining enzymes"/>
    <property type="match status" value="1"/>
</dbReference>
<dbReference type="InterPro" id="IPR025269">
    <property type="entry name" value="SAM-like_dom"/>
</dbReference>
<evidence type="ECO:0000256" key="4">
    <source>
        <dbReference type="ARBA" id="ARBA00023172"/>
    </source>
</evidence>
<dbReference type="InterPro" id="IPR010998">
    <property type="entry name" value="Integrase_recombinase_N"/>
</dbReference>
<dbReference type="Gene3D" id="1.10.150.130">
    <property type="match status" value="1"/>
</dbReference>
<dbReference type="InterPro" id="IPR044068">
    <property type="entry name" value="CB"/>
</dbReference>
<dbReference type="GO" id="GO:0015074">
    <property type="term" value="P:DNA integration"/>
    <property type="evidence" value="ECO:0007669"/>
    <property type="project" value="UniProtKB-KW"/>
</dbReference>
<evidence type="ECO:0000259" key="6">
    <source>
        <dbReference type="PROSITE" id="PS51900"/>
    </source>
</evidence>
<evidence type="ECO:0000313" key="8">
    <source>
        <dbReference type="Proteomes" id="UP000823635"/>
    </source>
</evidence>
<dbReference type="Gene3D" id="1.10.443.10">
    <property type="entry name" value="Intergrase catalytic core"/>
    <property type="match status" value="1"/>
</dbReference>
<dbReference type="AlphaFoldDB" id="A0A9D9GXT5"/>
<organism evidence="7 8">
    <name type="scientific">Candidatus Egerieousia excrementavium</name>
    <dbReference type="NCBI Taxonomy" id="2840778"/>
    <lineage>
        <taxon>Bacteria</taxon>
        <taxon>Pseudomonadati</taxon>
        <taxon>Bacteroidota</taxon>
        <taxon>Bacteroidia</taxon>
        <taxon>Bacteroidales</taxon>
        <taxon>Candidatus Egerieousia</taxon>
    </lineage>
</organism>
<dbReference type="GO" id="GO:0006310">
    <property type="term" value="P:DNA recombination"/>
    <property type="evidence" value="ECO:0007669"/>
    <property type="project" value="UniProtKB-KW"/>
</dbReference>
<sequence length="312" mass="36153">MATKELKLPELEAGEHAGCYLFPFMNSVMERLKVMGRQRTFETYAAALKSFTAFRHNHDLSISEIDSELMLLYEAYLQKRGLTKNTTSFYMRILRAVYNRAVEKELTVQRYPFRHVYTGVAKSVKRAISLEDIRRIKELDLSEHPSIEFSRDMFIFSFCTRGMSFIDMAFLQKRNLQNGVLSYCRRKTGQRLSIRWERCMEEIVGRYNMQRSSYLLPIIKHADSDLRGQYLNAMCLVNRHLKHIGVMAGLHLPLTMYVARHSWATAARSKNIPISVISEGMGHDSEKTTSIYLASLENSVIDEANNVILREL</sequence>
<keyword evidence="3 5" id="KW-0238">DNA-binding</keyword>
<dbReference type="Pfam" id="PF13102">
    <property type="entry name" value="Phage_int_SAM_5"/>
    <property type="match status" value="1"/>
</dbReference>
<evidence type="ECO:0000256" key="5">
    <source>
        <dbReference type="PROSITE-ProRule" id="PRU01248"/>
    </source>
</evidence>
<dbReference type="PANTHER" id="PTHR30349">
    <property type="entry name" value="PHAGE INTEGRASE-RELATED"/>
    <property type="match status" value="1"/>
</dbReference>
<comment type="caution">
    <text evidence="7">The sequence shown here is derived from an EMBL/GenBank/DDBJ whole genome shotgun (WGS) entry which is preliminary data.</text>
</comment>
<dbReference type="InterPro" id="IPR013762">
    <property type="entry name" value="Integrase-like_cat_sf"/>
</dbReference>
<dbReference type="EMBL" id="JADINB010000080">
    <property type="protein sequence ID" value="MBO8429006.1"/>
    <property type="molecule type" value="Genomic_DNA"/>
</dbReference>
<dbReference type="Pfam" id="PF00589">
    <property type="entry name" value="Phage_integrase"/>
    <property type="match status" value="1"/>
</dbReference>
<evidence type="ECO:0000256" key="3">
    <source>
        <dbReference type="ARBA" id="ARBA00023125"/>
    </source>
</evidence>
<dbReference type="InterPro" id="IPR011010">
    <property type="entry name" value="DNA_brk_join_enz"/>
</dbReference>
<evidence type="ECO:0000313" key="7">
    <source>
        <dbReference type="EMBL" id="MBO8429006.1"/>
    </source>
</evidence>
<gene>
    <name evidence="7" type="ORF">IAC68_03615</name>
</gene>
<dbReference type="CDD" id="cd01185">
    <property type="entry name" value="INTN1_C_like"/>
    <property type="match status" value="1"/>
</dbReference>
<comment type="similarity">
    <text evidence="1">Belongs to the 'phage' integrase family.</text>
</comment>
<keyword evidence="4" id="KW-0233">DNA recombination</keyword>
<reference evidence="7" key="2">
    <citation type="journal article" date="2021" name="PeerJ">
        <title>Extensive microbial diversity within the chicken gut microbiome revealed by metagenomics and culture.</title>
        <authorList>
            <person name="Gilroy R."/>
            <person name="Ravi A."/>
            <person name="Getino M."/>
            <person name="Pursley I."/>
            <person name="Horton D.L."/>
            <person name="Alikhan N.F."/>
            <person name="Baker D."/>
            <person name="Gharbi K."/>
            <person name="Hall N."/>
            <person name="Watson M."/>
            <person name="Adriaenssens E.M."/>
            <person name="Foster-Nyarko E."/>
            <person name="Jarju S."/>
            <person name="Secka A."/>
            <person name="Antonio M."/>
            <person name="Oren A."/>
            <person name="Chaudhuri R.R."/>
            <person name="La Ragione R."/>
            <person name="Hildebrand F."/>
            <person name="Pallen M.J."/>
        </authorList>
    </citation>
    <scope>NUCLEOTIDE SEQUENCE</scope>
    <source>
        <strain evidence="7">15467</strain>
    </source>
</reference>
<evidence type="ECO:0000256" key="2">
    <source>
        <dbReference type="ARBA" id="ARBA00022908"/>
    </source>
</evidence>